<dbReference type="AlphaFoldDB" id="A0A920CXL4"/>
<reference evidence="2" key="1">
    <citation type="submission" date="2021-03" db="EMBL/GenBank/DDBJ databases">
        <title>Antimicrobial resistance genes in bacteria isolated from Japanese honey, and their potential for conferring macrolide and lincosamide resistance in the American foulbrood pathogen Paenibacillus larvae.</title>
        <authorList>
            <person name="Okamoto M."/>
            <person name="Kumagai M."/>
            <person name="Kanamori H."/>
            <person name="Takamatsu D."/>
        </authorList>
    </citation>
    <scope>NUCLEOTIDE SEQUENCE</scope>
    <source>
        <strain evidence="2">J40TS1</strain>
    </source>
</reference>
<dbReference type="Gene3D" id="3.90.1300.10">
    <property type="entry name" value="Amidase signature (AS) domain"/>
    <property type="match status" value="1"/>
</dbReference>
<comment type="caution">
    <text evidence="2">The sequence shown here is derived from an EMBL/GenBank/DDBJ whole genome shotgun (WGS) entry which is preliminary data.</text>
</comment>
<evidence type="ECO:0000313" key="3">
    <source>
        <dbReference type="Proteomes" id="UP000683139"/>
    </source>
</evidence>
<dbReference type="InterPro" id="IPR036928">
    <property type="entry name" value="AS_sf"/>
</dbReference>
<dbReference type="PANTHER" id="PTHR43372">
    <property type="entry name" value="FATTY-ACID AMIDE HYDROLASE"/>
    <property type="match status" value="1"/>
</dbReference>
<accession>A0A920CXL4</accession>
<dbReference type="InterPro" id="IPR023631">
    <property type="entry name" value="Amidase_dom"/>
</dbReference>
<dbReference type="InterPro" id="IPR052739">
    <property type="entry name" value="FAAH2"/>
</dbReference>
<dbReference type="InterPro" id="IPR020556">
    <property type="entry name" value="Amidase_CS"/>
</dbReference>
<organism evidence="2 3">
    <name type="scientific">Paenibacillus montaniterrae</name>
    <dbReference type="NCBI Taxonomy" id="429341"/>
    <lineage>
        <taxon>Bacteria</taxon>
        <taxon>Bacillati</taxon>
        <taxon>Bacillota</taxon>
        <taxon>Bacilli</taxon>
        <taxon>Bacillales</taxon>
        <taxon>Paenibacillaceae</taxon>
        <taxon>Paenibacillus</taxon>
    </lineage>
</organism>
<dbReference type="PANTHER" id="PTHR43372:SF4">
    <property type="entry name" value="FATTY-ACID AMIDE HYDROLASE 2"/>
    <property type="match status" value="1"/>
</dbReference>
<dbReference type="RefSeq" id="WP_213514706.1">
    <property type="nucleotide sequence ID" value="NZ_BOSE01000003.1"/>
</dbReference>
<feature type="domain" description="Amidase" evidence="1">
    <location>
        <begin position="26"/>
        <end position="452"/>
    </location>
</feature>
<dbReference type="EMBL" id="BOSE01000003">
    <property type="protein sequence ID" value="GIP16445.1"/>
    <property type="molecule type" value="Genomic_DNA"/>
</dbReference>
<evidence type="ECO:0000259" key="1">
    <source>
        <dbReference type="Pfam" id="PF01425"/>
    </source>
</evidence>
<evidence type="ECO:0000313" key="2">
    <source>
        <dbReference type="EMBL" id="GIP16445.1"/>
    </source>
</evidence>
<dbReference type="SUPFAM" id="SSF75304">
    <property type="entry name" value="Amidase signature (AS) enzymes"/>
    <property type="match status" value="1"/>
</dbReference>
<sequence length="474" mass="52132">MDNVLDLDATEVAARIRNGEVTAVQATNAYIDHLQRANIKINCVTVDRYEAARQEAIQADLKLQSGEKLGRLHGVPISVKDCFHVAGMPTTSGLSYRAHLIEEQDAAVVKLLKQEGAIIVAKTNTPALCFCQETVNKLHGQTNNPWDLQRSAGGSSGGEGALIAVGGAAVGLGADIGGSIRFPSHYNGIVGFKSGNERVDDTGNFPHVSIAEQRRMLGIGAMGKSVRDARLVNEILTGSKRIFVDLDAYELVIPEKLPNIPLSASSEKLIEQLRQKIAADFKTGCEPPPHFAQSALLWQEMMSIDGAKQIQNLMSSDGSAKPLMEYVKEKLTGRSDTHAYLSWALLGANMFKPSQARRAQIAELLKQGDEELAHYFHTRLLILPVYHEAAQRHGKQYSEIFSIRKTFKQYMPYISYANVWGLPALTLPIGTDEDGMPIGVQLISSVGNEDAIFQLGEWIEEEMYRYKRCTSYDS</sequence>
<dbReference type="Pfam" id="PF01425">
    <property type="entry name" value="Amidase"/>
    <property type="match status" value="1"/>
</dbReference>
<gene>
    <name evidence="2" type="ORF">J40TS1_20870</name>
</gene>
<dbReference type="PROSITE" id="PS00571">
    <property type="entry name" value="AMIDASES"/>
    <property type="match status" value="1"/>
</dbReference>
<protein>
    <submittedName>
        <fullName evidence="2">Amidase</fullName>
    </submittedName>
</protein>
<dbReference type="Proteomes" id="UP000683139">
    <property type="component" value="Unassembled WGS sequence"/>
</dbReference>
<proteinExistence type="predicted"/>
<keyword evidence="3" id="KW-1185">Reference proteome</keyword>
<dbReference type="GO" id="GO:0012505">
    <property type="term" value="C:endomembrane system"/>
    <property type="evidence" value="ECO:0007669"/>
    <property type="project" value="TreeGrafter"/>
</dbReference>
<name>A0A920CXL4_9BACL</name>